<dbReference type="SUPFAM" id="SSF49899">
    <property type="entry name" value="Concanavalin A-like lectins/glucanases"/>
    <property type="match status" value="1"/>
</dbReference>
<dbReference type="AlphaFoldDB" id="A0A6B0VAX0"/>
<accession>A0A6B0VAX0</accession>
<dbReference type="PANTHER" id="PTHR12864">
    <property type="entry name" value="RAN BINDING PROTEIN 9-RELATED"/>
    <property type="match status" value="1"/>
</dbReference>
<sequence>MEGAPERPPPKLAAGQVFRPTLDMRRLFSSNVLVEGDVLRRESDSRPGLYIGAEPASTECGYFEMELLDLGSGLGDLLMGFLSPADTEGSSDRPDWESALSLGCRISRGRLWQGKSGVPGVVCSTGDRVGCGVHLGQGDGHCNWRTLVTLFITHNGAEVARSTSLLSGGLQPAVLLQGAQRVRLLGQGPSSCGLGSGLEDALMCVDSHEEDWLRLHDVRLNGPVLEYSGRGASMVDVGLAQTRCPLNTTSHYYELEILDPGEKCCIAIGLAHKDYPRHRHPGWNEGSIAYHADDGKIFVGSGEGSCFGPRCKKGDIMGCGILFPREYVAEEEECGAEERLLDNSPWSLGAPDEDSDNDEGCHCWREADDPFGQEPPDAILVQVFFTHNGVNVGRREVALPRGGLYPTVGMLSRKEKVKVDLHPLTG</sequence>
<proteinExistence type="predicted"/>
<feature type="domain" description="SPRY" evidence="1">
    <location>
        <begin position="248"/>
        <end position="425"/>
    </location>
</feature>
<evidence type="ECO:0000313" key="2">
    <source>
        <dbReference type="EMBL" id="MXU99319.1"/>
    </source>
</evidence>
<dbReference type="SMART" id="SM00449">
    <property type="entry name" value="SPRY"/>
    <property type="match status" value="2"/>
</dbReference>
<dbReference type="InterPro" id="IPR035783">
    <property type="entry name" value="SPRYD3_SPRY"/>
</dbReference>
<reference evidence="2" key="1">
    <citation type="submission" date="2019-12" db="EMBL/GenBank/DDBJ databases">
        <title>An insight into the sialome of adult female Ixodes ricinus ticks feeding for 6 days.</title>
        <authorList>
            <person name="Perner J."/>
            <person name="Ribeiro J.M.C."/>
        </authorList>
    </citation>
    <scope>NUCLEOTIDE SEQUENCE</scope>
    <source>
        <strain evidence="2">Semi-engorged</strain>
        <tissue evidence="2">Salivary glands</tissue>
    </source>
</reference>
<dbReference type="Pfam" id="PF00622">
    <property type="entry name" value="SPRY"/>
    <property type="match status" value="1"/>
</dbReference>
<feature type="domain" description="SPRY" evidence="1">
    <location>
        <begin position="58"/>
        <end position="190"/>
    </location>
</feature>
<dbReference type="InterPro" id="IPR043136">
    <property type="entry name" value="B30.2/SPRY_sf"/>
</dbReference>
<dbReference type="CDD" id="cd12908">
    <property type="entry name" value="SPRYD3"/>
    <property type="match status" value="1"/>
</dbReference>
<dbReference type="EMBL" id="GIFC01017236">
    <property type="protein sequence ID" value="MXU99319.1"/>
    <property type="molecule type" value="Transcribed_RNA"/>
</dbReference>
<dbReference type="InterPro" id="IPR050618">
    <property type="entry name" value="Ubq-SigPath_Reg"/>
</dbReference>
<dbReference type="Gene3D" id="2.60.120.920">
    <property type="match status" value="2"/>
</dbReference>
<organism evidence="2">
    <name type="scientific">Ixodes ricinus</name>
    <name type="common">Common tick</name>
    <name type="synonym">Acarus ricinus</name>
    <dbReference type="NCBI Taxonomy" id="34613"/>
    <lineage>
        <taxon>Eukaryota</taxon>
        <taxon>Metazoa</taxon>
        <taxon>Ecdysozoa</taxon>
        <taxon>Arthropoda</taxon>
        <taxon>Chelicerata</taxon>
        <taxon>Arachnida</taxon>
        <taxon>Acari</taxon>
        <taxon>Parasitiformes</taxon>
        <taxon>Ixodida</taxon>
        <taxon>Ixodoidea</taxon>
        <taxon>Ixodidae</taxon>
        <taxon>Ixodinae</taxon>
        <taxon>Ixodes</taxon>
    </lineage>
</organism>
<protein>
    <submittedName>
        <fullName evidence="2">Putative spryd3 protein</fullName>
    </submittedName>
</protein>
<evidence type="ECO:0000259" key="1">
    <source>
        <dbReference type="SMART" id="SM00449"/>
    </source>
</evidence>
<dbReference type="InterPro" id="IPR013320">
    <property type="entry name" value="ConA-like_dom_sf"/>
</dbReference>
<dbReference type="InterPro" id="IPR003877">
    <property type="entry name" value="SPRY_dom"/>
</dbReference>
<name>A0A6B0VAX0_IXORI</name>